<name>A0ABU2S216_9ACTN</name>
<dbReference type="Gene3D" id="2.50.20.20">
    <property type="match status" value="1"/>
</dbReference>
<dbReference type="RefSeq" id="WP_311617434.1">
    <property type="nucleotide sequence ID" value="NZ_JAVREV010000005.1"/>
</dbReference>
<evidence type="ECO:0000313" key="2">
    <source>
        <dbReference type="EMBL" id="MDT0443051.1"/>
    </source>
</evidence>
<dbReference type="EMBL" id="JAVREV010000005">
    <property type="protein sequence ID" value="MDT0443051.1"/>
    <property type="molecule type" value="Genomic_DNA"/>
</dbReference>
<proteinExistence type="predicted"/>
<accession>A0ABU2S216</accession>
<organism evidence="2 3">
    <name type="scientific">Streptomyces johnsoniae</name>
    <dbReference type="NCBI Taxonomy" id="3075532"/>
    <lineage>
        <taxon>Bacteria</taxon>
        <taxon>Bacillati</taxon>
        <taxon>Actinomycetota</taxon>
        <taxon>Actinomycetes</taxon>
        <taxon>Kitasatosporales</taxon>
        <taxon>Streptomycetaceae</taxon>
        <taxon>Streptomyces</taxon>
    </lineage>
</organism>
<sequence length="290" mass="30821">MVIGGAVLVSVAGCGSQRLDLPADAAEGTATPRAAVERPEPEPESESGGEPESDADAVEPEALPESEDEAMEWLERSAQAVADVSEVHSSAVMETGGRQVTMETVVSGDRCTQSMEFPDIGATEHIHIGDEVWIRPAELYWWGAEGGQDTVDAYAGAYVRGPRDHPDFAGSGSGCDAGLAQLAGDDPDTEYSYRMGEETRHDGQRAVTIHVTESHPLGIATGTFLIAAEGEPYLLRLTNDMEFEAVGGQRMSVSVDWTDYGRPTAIDAPPAEQTVHIDDLAAHDNPFPLG</sequence>
<feature type="region of interest" description="Disordered" evidence="1">
    <location>
        <begin position="17"/>
        <end position="70"/>
    </location>
</feature>
<gene>
    <name evidence="2" type="ORF">RM779_10645</name>
</gene>
<dbReference type="Proteomes" id="UP001183615">
    <property type="component" value="Unassembled WGS sequence"/>
</dbReference>
<feature type="compositionally biased region" description="Acidic residues" evidence="1">
    <location>
        <begin position="42"/>
        <end position="70"/>
    </location>
</feature>
<protein>
    <recommendedName>
        <fullName evidence="4">Lipoprotein</fullName>
    </recommendedName>
</protein>
<evidence type="ECO:0000313" key="3">
    <source>
        <dbReference type="Proteomes" id="UP001183615"/>
    </source>
</evidence>
<evidence type="ECO:0008006" key="4">
    <source>
        <dbReference type="Google" id="ProtNLM"/>
    </source>
</evidence>
<reference evidence="3" key="1">
    <citation type="submission" date="2023-07" db="EMBL/GenBank/DDBJ databases">
        <title>30 novel species of actinomycetes from the DSMZ collection.</title>
        <authorList>
            <person name="Nouioui I."/>
        </authorList>
    </citation>
    <scope>NUCLEOTIDE SEQUENCE [LARGE SCALE GENOMIC DNA]</scope>
    <source>
        <strain evidence="3">DSM 41886</strain>
    </source>
</reference>
<comment type="caution">
    <text evidence="2">The sequence shown here is derived from an EMBL/GenBank/DDBJ whole genome shotgun (WGS) entry which is preliminary data.</text>
</comment>
<evidence type="ECO:0000256" key="1">
    <source>
        <dbReference type="SAM" id="MobiDB-lite"/>
    </source>
</evidence>
<keyword evidence="3" id="KW-1185">Reference proteome</keyword>